<dbReference type="Proteomes" id="UP000887565">
    <property type="component" value="Unplaced"/>
</dbReference>
<accession>A0A915JRH6</accession>
<protein>
    <submittedName>
        <fullName evidence="3">Uncharacterized protein</fullName>
    </submittedName>
</protein>
<feature type="compositionally biased region" description="Polar residues" evidence="1">
    <location>
        <begin position="95"/>
        <end position="109"/>
    </location>
</feature>
<evidence type="ECO:0000313" key="2">
    <source>
        <dbReference type="Proteomes" id="UP000887565"/>
    </source>
</evidence>
<name>A0A915JRH6_ROMCU</name>
<organism evidence="2 3">
    <name type="scientific">Romanomermis culicivorax</name>
    <name type="common">Nematode worm</name>
    <dbReference type="NCBI Taxonomy" id="13658"/>
    <lineage>
        <taxon>Eukaryota</taxon>
        <taxon>Metazoa</taxon>
        <taxon>Ecdysozoa</taxon>
        <taxon>Nematoda</taxon>
        <taxon>Enoplea</taxon>
        <taxon>Dorylaimia</taxon>
        <taxon>Mermithida</taxon>
        <taxon>Mermithoidea</taxon>
        <taxon>Mermithidae</taxon>
        <taxon>Romanomermis</taxon>
    </lineage>
</organism>
<keyword evidence="2" id="KW-1185">Reference proteome</keyword>
<dbReference type="WBParaSite" id="nRc.2.0.1.t28880-RA">
    <property type="protein sequence ID" value="nRc.2.0.1.t28880-RA"/>
    <property type="gene ID" value="nRc.2.0.1.g28880"/>
</dbReference>
<reference evidence="3" key="1">
    <citation type="submission" date="2022-11" db="UniProtKB">
        <authorList>
            <consortium name="WormBaseParasite"/>
        </authorList>
    </citation>
    <scope>IDENTIFICATION</scope>
</reference>
<evidence type="ECO:0000256" key="1">
    <source>
        <dbReference type="SAM" id="MobiDB-lite"/>
    </source>
</evidence>
<sequence>MDDRLKVVSVMDDEELFNLIGQVRNLCQNLNGNSSSSQKSNVENGTKANTKNKIKTPENKTPPPPTNQKKNELSIDEPVEIAKEAGNTPPKPDDQSVTTPANENEQNDSPYGPIIISEKSRNLGPKNEMTELFFFKNRR</sequence>
<proteinExistence type="predicted"/>
<feature type="region of interest" description="Disordered" evidence="1">
    <location>
        <begin position="28"/>
        <end position="123"/>
    </location>
</feature>
<feature type="compositionally biased region" description="Polar residues" evidence="1">
    <location>
        <begin position="28"/>
        <end position="48"/>
    </location>
</feature>
<evidence type="ECO:0000313" key="3">
    <source>
        <dbReference type="WBParaSite" id="nRc.2.0.1.t28880-RA"/>
    </source>
</evidence>
<dbReference type="AlphaFoldDB" id="A0A915JRH6"/>